<reference evidence="3 4" key="1">
    <citation type="journal article" date="2017" name="PLoS Biol.">
        <title>The sea cucumber genome provides insights into morphological evolution and visceral regeneration.</title>
        <authorList>
            <person name="Zhang X."/>
            <person name="Sun L."/>
            <person name="Yuan J."/>
            <person name="Sun Y."/>
            <person name="Gao Y."/>
            <person name="Zhang L."/>
            <person name="Li S."/>
            <person name="Dai H."/>
            <person name="Hamel J.F."/>
            <person name="Liu C."/>
            <person name="Yu Y."/>
            <person name="Liu S."/>
            <person name="Lin W."/>
            <person name="Guo K."/>
            <person name="Jin S."/>
            <person name="Xu P."/>
            <person name="Storey K.B."/>
            <person name="Huan P."/>
            <person name="Zhang T."/>
            <person name="Zhou Y."/>
            <person name="Zhang J."/>
            <person name="Lin C."/>
            <person name="Li X."/>
            <person name="Xing L."/>
            <person name="Huo D."/>
            <person name="Sun M."/>
            <person name="Wang L."/>
            <person name="Mercier A."/>
            <person name="Li F."/>
            <person name="Yang H."/>
            <person name="Xiang J."/>
        </authorList>
    </citation>
    <scope>NUCLEOTIDE SEQUENCE [LARGE SCALE GENOMIC DNA]</scope>
    <source>
        <strain evidence="3">Shaxun</strain>
        <tissue evidence="3">Muscle</tissue>
    </source>
</reference>
<dbReference type="InterPro" id="IPR000477">
    <property type="entry name" value="RT_dom"/>
</dbReference>
<evidence type="ECO:0000259" key="2">
    <source>
        <dbReference type="PROSITE" id="PS50878"/>
    </source>
</evidence>
<comment type="caution">
    <text evidence="3">The sequence shown here is derived from an EMBL/GenBank/DDBJ whole genome shotgun (WGS) entry which is preliminary data.</text>
</comment>
<organism evidence="3 4">
    <name type="scientific">Stichopus japonicus</name>
    <name type="common">Sea cucumber</name>
    <dbReference type="NCBI Taxonomy" id="307972"/>
    <lineage>
        <taxon>Eukaryota</taxon>
        <taxon>Metazoa</taxon>
        <taxon>Echinodermata</taxon>
        <taxon>Eleutherozoa</taxon>
        <taxon>Echinozoa</taxon>
        <taxon>Holothuroidea</taxon>
        <taxon>Aspidochirotacea</taxon>
        <taxon>Aspidochirotida</taxon>
        <taxon>Stichopodidae</taxon>
        <taxon>Apostichopus</taxon>
    </lineage>
</organism>
<keyword evidence="4" id="KW-1185">Reference proteome</keyword>
<keyword evidence="1" id="KW-0175">Coiled coil</keyword>
<keyword evidence="3" id="KW-0808">Transferase</keyword>
<accession>A0A2G8KBS1</accession>
<dbReference type="GO" id="GO:0003964">
    <property type="term" value="F:RNA-directed DNA polymerase activity"/>
    <property type="evidence" value="ECO:0007669"/>
    <property type="project" value="UniProtKB-KW"/>
</dbReference>
<feature type="coiled-coil region" evidence="1">
    <location>
        <begin position="312"/>
        <end position="339"/>
    </location>
</feature>
<name>A0A2G8KBS1_STIJA</name>
<evidence type="ECO:0000256" key="1">
    <source>
        <dbReference type="SAM" id="Coils"/>
    </source>
</evidence>
<feature type="domain" description="Reverse transcriptase" evidence="2">
    <location>
        <begin position="34"/>
        <end position="287"/>
    </location>
</feature>
<dbReference type="Pfam" id="PF00078">
    <property type="entry name" value="RVT_1"/>
    <property type="match status" value="1"/>
</dbReference>
<proteinExistence type="predicted"/>
<evidence type="ECO:0000313" key="3">
    <source>
        <dbReference type="EMBL" id="PIK45409.1"/>
    </source>
</evidence>
<dbReference type="Proteomes" id="UP000230750">
    <property type="component" value="Unassembled WGS sequence"/>
</dbReference>
<dbReference type="CDD" id="cd01650">
    <property type="entry name" value="RT_nLTR_like"/>
    <property type="match status" value="1"/>
</dbReference>
<dbReference type="OrthoDB" id="416119at2759"/>
<dbReference type="PANTHER" id="PTHR19446">
    <property type="entry name" value="REVERSE TRANSCRIPTASES"/>
    <property type="match status" value="1"/>
</dbReference>
<dbReference type="InterPro" id="IPR043502">
    <property type="entry name" value="DNA/RNA_pol_sf"/>
</dbReference>
<protein>
    <submittedName>
        <fullName evidence="3">Reverse transcriptase</fullName>
    </submittedName>
</protein>
<evidence type="ECO:0000313" key="4">
    <source>
        <dbReference type="Proteomes" id="UP000230750"/>
    </source>
</evidence>
<dbReference type="AlphaFoldDB" id="A0A2G8KBS1"/>
<keyword evidence="3" id="KW-0548">Nucleotidyltransferase</keyword>
<dbReference type="SUPFAM" id="SSF56672">
    <property type="entry name" value="DNA/RNA polymerases"/>
    <property type="match status" value="1"/>
</dbReference>
<dbReference type="PROSITE" id="PS50878">
    <property type="entry name" value="RT_POL"/>
    <property type="match status" value="1"/>
</dbReference>
<gene>
    <name evidence="3" type="ORF">BSL78_17740</name>
</gene>
<dbReference type="EMBL" id="MRZV01000715">
    <property type="protein sequence ID" value="PIK45409.1"/>
    <property type="molecule type" value="Genomic_DNA"/>
</dbReference>
<keyword evidence="3" id="KW-0695">RNA-directed DNA polymerase</keyword>
<sequence>MAPNKSPGSDGLPREFYLECWDFIGADLLELYNESWVRGSLCPSQRVAVVTLLHKKGDRRKPANKRPISLLNTDYKILSKAMSMRMSKALPDIINDHQTCAVKGRSIHHNLLMLRDIVAFISSRDMGGAIVSLDLEKAFDRVDHQYLFSVLEKFGFGPNFVRWARILYFDISSVLFINGFTTKSFPVKQGVRQGCALSPLLYIIFAESLARRIDSIDTIRGIRPPGGKRRSVKIMQYADDITAFFTDFGSIKSFFKCFKKFELATGSKLNMAKTKGLKLGKWRNCNIPLDIVWACESIKINGVYFGPGRSDILSWKEKVQKAENSLEKAKQRNVSIIGRVKAVNVLVAPIFWYMAPVYPLPDRIRRRINEIIFKFIWKGGTELVARGHLHNSHEEGGLELTDIGSTVRAMALQPLLSFELDLRLPFHPWMEYWIGIGLRKFFPGKWSNCFPHSCDPPDFYVKPLRDLTEVSKSLVLANKVPTKRFADTLRVASTPRIMSRDGPLGSSLHLWPAVWKGVHHQILDNRLKDLSWRIVHSAIVTNFKRYSWGLGNGECPRCNEMESIRHAFWFCRSNDLIWDWVDSVSDRLHVRQWHPSVWYILYGSSGPQCSVVNENFIWLVTSTAKRYIWLGRNAKVYEKIQFNEQTIILQIKTDIRQRVKVERQRLSLTKYQRLWPDINLRLVLDGRPP</sequence>